<comment type="caution">
    <text evidence="7">The sequence shown here is derived from an EMBL/GenBank/DDBJ whole genome shotgun (WGS) entry which is preliminary data.</text>
</comment>
<dbReference type="Pfam" id="PF00749">
    <property type="entry name" value="tRNA-synt_1c"/>
    <property type="match status" value="1"/>
</dbReference>
<evidence type="ECO:0000259" key="6">
    <source>
        <dbReference type="Pfam" id="PF00749"/>
    </source>
</evidence>
<evidence type="ECO:0000256" key="5">
    <source>
        <dbReference type="RuleBase" id="RU363037"/>
    </source>
</evidence>
<evidence type="ECO:0000313" key="7">
    <source>
        <dbReference type="EMBL" id="RUP43340.1"/>
    </source>
</evidence>
<keyword evidence="4 5" id="KW-0030">Aminoacyl-tRNA synthetase</keyword>
<dbReference type="GO" id="GO:0005739">
    <property type="term" value="C:mitochondrion"/>
    <property type="evidence" value="ECO:0007669"/>
    <property type="project" value="TreeGrafter"/>
</dbReference>
<accession>A0A433CXM4</accession>
<feature type="domain" description="Glutamyl/glutaminyl-tRNA synthetase class Ib catalytic" evidence="6">
    <location>
        <begin position="50"/>
        <end position="116"/>
    </location>
</feature>
<dbReference type="EMBL" id="RBNI01011220">
    <property type="protein sequence ID" value="RUP43340.1"/>
    <property type="molecule type" value="Genomic_DNA"/>
</dbReference>
<reference evidence="7 8" key="1">
    <citation type="journal article" date="2018" name="New Phytol.">
        <title>Phylogenomics of Endogonaceae and evolution of mycorrhizas within Mucoromycota.</title>
        <authorList>
            <person name="Chang Y."/>
            <person name="Desiro A."/>
            <person name="Na H."/>
            <person name="Sandor L."/>
            <person name="Lipzen A."/>
            <person name="Clum A."/>
            <person name="Barry K."/>
            <person name="Grigoriev I.V."/>
            <person name="Martin F.M."/>
            <person name="Stajich J.E."/>
            <person name="Smith M.E."/>
            <person name="Bonito G."/>
            <person name="Spatafora J.W."/>
        </authorList>
    </citation>
    <scope>NUCLEOTIDE SEQUENCE [LARGE SCALE GENOMIC DNA]</scope>
    <source>
        <strain evidence="7 8">GMNB39</strain>
    </source>
</reference>
<dbReference type="PANTHER" id="PTHR43311:SF2">
    <property type="entry name" value="GLUTAMATE--TRNA LIGASE, MITOCHONDRIAL-RELATED"/>
    <property type="match status" value="1"/>
</dbReference>
<keyword evidence="3 5" id="KW-0067">ATP-binding</keyword>
<dbReference type="SUPFAM" id="SSF52374">
    <property type="entry name" value="Nucleotidylyl transferase"/>
    <property type="match status" value="1"/>
</dbReference>
<proteinExistence type="inferred from homology"/>
<dbReference type="PANTHER" id="PTHR43311">
    <property type="entry name" value="GLUTAMATE--TRNA LIGASE"/>
    <property type="match status" value="1"/>
</dbReference>
<dbReference type="InterPro" id="IPR049940">
    <property type="entry name" value="GluQ/Sye"/>
</dbReference>
<comment type="similarity">
    <text evidence="5">Belongs to the class-I aminoacyl-tRNA synthetase family.</text>
</comment>
<evidence type="ECO:0000256" key="4">
    <source>
        <dbReference type="ARBA" id="ARBA00023146"/>
    </source>
</evidence>
<gene>
    <name evidence="7" type="ORF">BC936DRAFT_137322</name>
</gene>
<dbReference type="GO" id="GO:0005524">
    <property type="term" value="F:ATP binding"/>
    <property type="evidence" value="ECO:0007669"/>
    <property type="project" value="UniProtKB-KW"/>
</dbReference>
<dbReference type="Gene3D" id="3.40.50.620">
    <property type="entry name" value="HUPs"/>
    <property type="match status" value="1"/>
</dbReference>
<dbReference type="PRINTS" id="PR00987">
    <property type="entry name" value="TRNASYNTHGLU"/>
</dbReference>
<dbReference type="GO" id="GO:0006424">
    <property type="term" value="P:glutamyl-tRNA aminoacylation"/>
    <property type="evidence" value="ECO:0007669"/>
    <property type="project" value="TreeGrafter"/>
</dbReference>
<keyword evidence="5" id="KW-0648">Protein biosynthesis</keyword>
<evidence type="ECO:0000256" key="1">
    <source>
        <dbReference type="ARBA" id="ARBA00022598"/>
    </source>
</evidence>
<evidence type="ECO:0000256" key="2">
    <source>
        <dbReference type="ARBA" id="ARBA00022741"/>
    </source>
</evidence>
<dbReference type="InterPro" id="IPR020058">
    <property type="entry name" value="Glu/Gln-tRNA-synth_Ib_cat-dom"/>
</dbReference>
<dbReference type="GO" id="GO:0004818">
    <property type="term" value="F:glutamate-tRNA ligase activity"/>
    <property type="evidence" value="ECO:0007669"/>
    <property type="project" value="TreeGrafter"/>
</dbReference>
<evidence type="ECO:0000256" key="3">
    <source>
        <dbReference type="ARBA" id="ARBA00022840"/>
    </source>
</evidence>
<dbReference type="PROSITE" id="PS00178">
    <property type="entry name" value="AA_TRNA_LIGASE_I"/>
    <property type="match status" value="1"/>
</dbReference>
<dbReference type="InterPro" id="IPR014729">
    <property type="entry name" value="Rossmann-like_a/b/a_fold"/>
</dbReference>
<dbReference type="AlphaFoldDB" id="A0A433CXM4"/>
<keyword evidence="8" id="KW-1185">Reference proteome</keyword>
<dbReference type="InterPro" id="IPR000924">
    <property type="entry name" value="Glu/Gln-tRNA-synth"/>
</dbReference>
<dbReference type="InterPro" id="IPR001412">
    <property type="entry name" value="aa-tRNA-synth_I_CS"/>
</dbReference>
<evidence type="ECO:0000313" key="8">
    <source>
        <dbReference type="Proteomes" id="UP000268093"/>
    </source>
</evidence>
<dbReference type="Proteomes" id="UP000268093">
    <property type="component" value="Unassembled WGS sequence"/>
</dbReference>
<keyword evidence="2 5" id="KW-0547">Nucleotide-binding</keyword>
<organism evidence="7 8">
    <name type="scientific">Jimgerdemannia flammicorona</name>
    <dbReference type="NCBI Taxonomy" id="994334"/>
    <lineage>
        <taxon>Eukaryota</taxon>
        <taxon>Fungi</taxon>
        <taxon>Fungi incertae sedis</taxon>
        <taxon>Mucoromycota</taxon>
        <taxon>Mucoromycotina</taxon>
        <taxon>Endogonomycetes</taxon>
        <taxon>Endogonales</taxon>
        <taxon>Endogonaceae</taxon>
        <taxon>Jimgerdemannia</taxon>
    </lineage>
</organism>
<protein>
    <recommendedName>
        <fullName evidence="6">Glutamyl/glutaminyl-tRNA synthetase class Ib catalytic domain-containing protein</fullName>
    </recommendedName>
</protein>
<sequence length="251" mass="27627">MVTSSHERHARALPLHPTLRAATRSTPHIYSSIFARHHHPHAHIDPTGPVRVRFAPSPTGNLHLGGLRTALFNYLLAKKAGGTFILRIEDTDRTRFVEGATEKLISALSWAGLDFQEGELRCLMLSAPKATLDPIHADRAKMAAIHPMFKGMYRSPNPSSNQFRTYINCHDNLYAYIFIVEWFSLPLLLHPGTSATRPRRGAGSRPGLLVRSAVPLAEPAGGGGEPESGYAVHRSSSGAFSYYYYLEGSDT</sequence>
<keyword evidence="1 5" id="KW-0436">Ligase</keyword>
<name>A0A433CXM4_9FUNG</name>